<proteinExistence type="predicted"/>
<reference evidence="1" key="1">
    <citation type="journal article" date="2020" name="Cell">
        <title>Large-Scale Comparative Analyses of Tick Genomes Elucidate Their Genetic Diversity and Vector Capacities.</title>
        <authorList>
            <consortium name="Tick Genome and Microbiome Consortium (TIGMIC)"/>
            <person name="Jia N."/>
            <person name="Wang J."/>
            <person name="Shi W."/>
            <person name="Du L."/>
            <person name="Sun Y."/>
            <person name="Zhan W."/>
            <person name="Jiang J.F."/>
            <person name="Wang Q."/>
            <person name="Zhang B."/>
            <person name="Ji P."/>
            <person name="Bell-Sakyi L."/>
            <person name="Cui X.M."/>
            <person name="Yuan T.T."/>
            <person name="Jiang B.G."/>
            <person name="Yang W.F."/>
            <person name="Lam T.T."/>
            <person name="Chang Q.C."/>
            <person name="Ding S.J."/>
            <person name="Wang X.J."/>
            <person name="Zhu J.G."/>
            <person name="Ruan X.D."/>
            <person name="Zhao L."/>
            <person name="Wei J.T."/>
            <person name="Ye R.Z."/>
            <person name="Que T.C."/>
            <person name="Du C.H."/>
            <person name="Zhou Y.H."/>
            <person name="Cheng J.X."/>
            <person name="Dai P.F."/>
            <person name="Guo W.B."/>
            <person name="Han X.H."/>
            <person name="Huang E.J."/>
            <person name="Li L.F."/>
            <person name="Wei W."/>
            <person name="Gao Y.C."/>
            <person name="Liu J.Z."/>
            <person name="Shao H.Z."/>
            <person name="Wang X."/>
            <person name="Wang C.C."/>
            <person name="Yang T.C."/>
            <person name="Huo Q.B."/>
            <person name="Li W."/>
            <person name="Chen H.Y."/>
            <person name="Chen S.E."/>
            <person name="Zhou L.G."/>
            <person name="Ni X.B."/>
            <person name="Tian J.H."/>
            <person name="Sheng Y."/>
            <person name="Liu T."/>
            <person name="Pan Y.S."/>
            <person name="Xia L.Y."/>
            <person name="Li J."/>
            <person name="Zhao F."/>
            <person name="Cao W.C."/>
        </authorList>
    </citation>
    <scope>NUCLEOTIDE SEQUENCE</scope>
    <source>
        <strain evidence="1">Rsan-2018</strain>
    </source>
</reference>
<keyword evidence="2" id="KW-1185">Reference proteome</keyword>
<dbReference type="AlphaFoldDB" id="A0A9D4Q201"/>
<gene>
    <name evidence="1" type="ORF">HPB52_019339</name>
</gene>
<reference evidence="1" key="2">
    <citation type="submission" date="2021-09" db="EMBL/GenBank/DDBJ databases">
        <authorList>
            <person name="Jia N."/>
            <person name="Wang J."/>
            <person name="Shi W."/>
            <person name="Du L."/>
            <person name="Sun Y."/>
            <person name="Zhan W."/>
            <person name="Jiang J."/>
            <person name="Wang Q."/>
            <person name="Zhang B."/>
            <person name="Ji P."/>
            <person name="Sakyi L.B."/>
            <person name="Cui X."/>
            <person name="Yuan T."/>
            <person name="Jiang B."/>
            <person name="Yang W."/>
            <person name="Lam T.T.-Y."/>
            <person name="Chang Q."/>
            <person name="Ding S."/>
            <person name="Wang X."/>
            <person name="Zhu J."/>
            <person name="Ruan X."/>
            <person name="Zhao L."/>
            <person name="Wei J."/>
            <person name="Que T."/>
            <person name="Du C."/>
            <person name="Cheng J."/>
            <person name="Dai P."/>
            <person name="Han X."/>
            <person name="Huang E."/>
            <person name="Gao Y."/>
            <person name="Liu J."/>
            <person name="Shao H."/>
            <person name="Ye R."/>
            <person name="Li L."/>
            <person name="Wei W."/>
            <person name="Wang X."/>
            <person name="Wang C."/>
            <person name="Huo Q."/>
            <person name="Li W."/>
            <person name="Guo W."/>
            <person name="Chen H."/>
            <person name="Chen S."/>
            <person name="Zhou L."/>
            <person name="Zhou L."/>
            <person name="Ni X."/>
            <person name="Tian J."/>
            <person name="Zhou Y."/>
            <person name="Sheng Y."/>
            <person name="Liu T."/>
            <person name="Pan Y."/>
            <person name="Xia L."/>
            <person name="Li J."/>
            <person name="Zhao F."/>
            <person name="Cao W."/>
        </authorList>
    </citation>
    <scope>NUCLEOTIDE SEQUENCE</scope>
    <source>
        <strain evidence="1">Rsan-2018</strain>
        <tissue evidence="1">Larvae</tissue>
    </source>
</reference>
<sequence length="304" mass="34654">MSYSVSPDTLVVLQNFHERVKNRLLRLREQEEWRRYCVQHNIVEKPRCKQGGTAGPTTAQRRAAAHATPRRVPIRKVSASSPAYCLRSLSDQLAVYYRELERLQSDSDACVARLKSPETQTGRANDVLTVCAQTQTVSTAVAPECASENHHRDRFRIMLNPEPNERFCVVRKERVFRPLEDIRRRVTWAGPVVESRKVDRRVSCVAHGNGHDAEVIRVKLTTSLDVPESLIAELELYRKQFERRATWKSHLELDATRDPWSVIDSITSDILGEVLSGVLEEVECVFSGIIDELLDQELVEQVNG</sequence>
<comment type="caution">
    <text evidence="1">The sequence shown here is derived from an EMBL/GenBank/DDBJ whole genome shotgun (WGS) entry which is preliminary data.</text>
</comment>
<dbReference type="Proteomes" id="UP000821837">
    <property type="component" value="Chromosome 3"/>
</dbReference>
<dbReference type="EMBL" id="JABSTV010001249">
    <property type="protein sequence ID" value="KAH7963038.1"/>
    <property type="molecule type" value="Genomic_DNA"/>
</dbReference>
<accession>A0A9D4Q201</accession>
<evidence type="ECO:0000313" key="1">
    <source>
        <dbReference type="EMBL" id="KAH7963038.1"/>
    </source>
</evidence>
<evidence type="ECO:0000313" key="2">
    <source>
        <dbReference type="Proteomes" id="UP000821837"/>
    </source>
</evidence>
<protein>
    <submittedName>
        <fullName evidence="1">Uncharacterized protein</fullName>
    </submittedName>
</protein>
<organism evidence="1 2">
    <name type="scientific">Rhipicephalus sanguineus</name>
    <name type="common">Brown dog tick</name>
    <name type="synonym">Ixodes sanguineus</name>
    <dbReference type="NCBI Taxonomy" id="34632"/>
    <lineage>
        <taxon>Eukaryota</taxon>
        <taxon>Metazoa</taxon>
        <taxon>Ecdysozoa</taxon>
        <taxon>Arthropoda</taxon>
        <taxon>Chelicerata</taxon>
        <taxon>Arachnida</taxon>
        <taxon>Acari</taxon>
        <taxon>Parasitiformes</taxon>
        <taxon>Ixodida</taxon>
        <taxon>Ixodoidea</taxon>
        <taxon>Ixodidae</taxon>
        <taxon>Rhipicephalinae</taxon>
        <taxon>Rhipicephalus</taxon>
        <taxon>Rhipicephalus</taxon>
    </lineage>
</organism>
<name>A0A9D4Q201_RHISA</name>